<dbReference type="PANTHER" id="PTHR43267:SF3">
    <property type="entry name" value="THIF PROTEIN"/>
    <property type="match status" value="1"/>
</dbReference>
<name>A0A9X3I5K9_9ACTN</name>
<dbReference type="GO" id="GO:0016491">
    <property type="term" value="F:oxidoreductase activity"/>
    <property type="evidence" value="ECO:0007669"/>
    <property type="project" value="InterPro"/>
</dbReference>
<dbReference type="NCBIfam" id="NF005901">
    <property type="entry name" value="PRK07877.1"/>
    <property type="match status" value="1"/>
</dbReference>
<sequence>MQNPDGAVATIYTDDTVPADLLSDPTISVLDITESSAAAFAGLLQRSLRNLSDEPPRYAHFPWRKTLVRIPGPDTYRRLRLDRNRHKMTSSDLDRAASLRIGIVGLSVGHSIALTLALEGLVGELRLADFDALELTNLNRVPSSVIDVDTNKAVIAARRIAEIDPYVQTICFTDGISTENIDEFIGGLDLVIEECDSFDVKVLVRDRCRELGIPVLMETSDGGTLDVERFDLDPQRPLFHGLAGDLRAADLVGLDRAATTPLAVKVLEPAKVTAAMAASALELGQTVTAWPQLGGDVLLGGATVAAAVRRFVQGRPLPSGRVRFDRDAWLDGLTDPIAATQPPSTDPTPTDPTPTIAADPPDVDSMSGPELLRYAASRAPSAGNQQPWQIDADDQSVTIALDPTRTSILDVDHRASALAVGAAAYNARVAAASRGLSTRTQVVGAGDRLGVRVALDGDDSPSADDAPAVTDLSAVLDRHTRRGPGDGSPMSGDDAERVAAAADTDRTRAIVLTDRADIERYAAIAARSDRIRFLTPELHREMFAELTDRPGDPTGIDVESLALPPAMQGMFDVIARPDVMALLDEWDAGEALGADAAARVMSSSALVIVVQDSDDLAAYVNAGQITQQVWVTAESLGFAVHPVTPTFLYATDDATARGLSARHGDELVELRRSMLTAWPLHEGEVPTMVLRLSRTDETPVPSRREPAGRPASC</sequence>
<dbReference type="SUPFAM" id="SSF55469">
    <property type="entry name" value="FMN-dependent nitroreductase-like"/>
    <property type="match status" value="2"/>
</dbReference>
<dbReference type="EMBL" id="JAPKFM010000015">
    <property type="protein sequence ID" value="MCX2965366.1"/>
    <property type="molecule type" value="Genomic_DNA"/>
</dbReference>
<dbReference type="SUPFAM" id="SSF69572">
    <property type="entry name" value="Activating enzymes of the ubiquitin-like proteins"/>
    <property type="match status" value="1"/>
</dbReference>
<dbReference type="GO" id="GO:0061504">
    <property type="term" value="P:cyclic threonylcarbamoyladenosine biosynthetic process"/>
    <property type="evidence" value="ECO:0007669"/>
    <property type="project" value="TreeGrafter"/>
</dbReference>
<accession>A0A9X3I5K9</accession>
<dbReference type="InterPro" id="IPR045886">
    <property type="entry name" value="ThiF/MoeB/HesA"/>
</dbReference>
<keyword evidence="4" id="KW-1185">Reference proteome</keyword>
<dbReference type="InterPro" id="IPR000594">
    <property type="entry name" value="ThiF_NAD_FAD-bd"/>
</dbReference>
<organism evidence="3 4">
    <name type="scientific">Gordonia aquimaris</name>
    <dbReference type="NCBI Taxonomy" id="2984863"/>
    <lineage>
        <taxon>Bacteria</taxon>
        <taxon>Bacillati</taxon>
        <taxon>Actinomycetota</taxon>
        <taxon>Actinomycetes</taxon>
        <taxon>Mycobacteriales</taxon>
        <taxon>Gordoniaceae</taxon>
        <taxon>Gordonia</taxon>
    </lineage>
</organism>
<dbReference type="PANTHER" id="PTHR43267">
    <property type="entry name" value="TRNA THREONYLCARBAMOYLADENOSINE DEHYDRATASE"/>
    <property type="match status" value="1"/>
</dbReference>
<feature type="region of interest" description="Disordered" evidence="1">
    <location>
        <begin position="334"/>
        <end position="368"/>
    </location>
</feature>
<dbReference type="CDD" id="cd01483">
    <property type="entry name" value="E1_enzyme_family"/>
    <property type="match status" value="1"/>
</dbReference>
<dbReference type="Gene3D" id="3.40.109.10">
    <property type="entry name" value="NADH Oxidase"/>
    <property type="match status" value="1"/>
</dbReference>
<dbReference type="Pfam" id="PF00899">
    <property type="entry name" value="ThiF"/>
    <property type="match status" value="1"/>
</dbReference>
<dbReference type="Gene3D" id="3.40.50.720">
    <property type="entry name" value="NAD(P)-binding Rossmann-like Domain"/>
    <property type="match status" value="1"/>
</dbReference>
<dbReference type="InterPro" id="IPR035985">
    <property type="entry name" value="Ubiquitin-activating_enz"/>
</dbReference>
<evidence type="ECO:0000259" key="2">
    <source>
        <dbReference type="Pfam" id="PF00899"/>
    </source>
</evidence>
<protein>
    <submittedName>
        <fullName evidence="3">Rv1355c family protein</fullName>
    </submittedName>
</protein>
<dbReference type="RefSeq" id="WP_266062560.1">
    <property type="nucleotide sequence ID" value="NZ_JAPKFM010000015.1"/>
</dbReference>
<evidence type="ECO:0000256" key="1">
    <source>
        <dbReference type="SAM" id="MobiDB-lite"/>
    </source>
</evidence>
<gene>
    <name evidence="3" type="ORF">OSB52_14815</name>
</gene>
<feature type="compositionally biased region" description="Basic and acidic residues" evidence="1">
    <location>
        <begin position="694"/>
        <end position="707"/>
    </location>
</feature>
<dbReference type="AlphaFoldDB" id="A0A9X3I5K9"/>
<dbReference type="InterPro" id="IPR000415">
    <property type="entry name" value="Nitroreductase-like"/>
</dbReference>
<reference evidence="3" key="1">
    <citation type="submission" date="2022-10" db="EMBL/GenBank/DDBJ databases">
        <title>WGS of marine actinomycetes from Thailand.</title>
        <authorList>
            <person name="Thawai C."/>
        </authorList>
    </citation>
    <scope>NUCLEOTIDE SEQUENCE</scope>
    <source>
        <strain evidence="3">SW21</strain>
    </source>
</reference>
<dbReference type="GO" id="GO:0061503">
    <property type="term" value="F:tRNA threonylcarbamoyladenosine dehydratase"/>
    <property type="evidence" value="ECO:0007669"/>
    <property type="project" value="TreeGrafter"/>
</dbReference>
<proteinExistence type="predicted"/>
<feature type="region of interest" description="Disordered" evidence="1">
    <location>
        <begin position="694"/>
        <end position="713"/>
    </location>
</feature>
<comment type="caution">
    <text evidence="3">The sequence shown here is derived from an EMBL/GenBank/DDBJ whole genome shotgun (WGS) entry which is preliminary data.</text>
</comment>
<dbReference type="GO" id="GO:0008641">
    <property type="term" value="F:ubiquitin-like modifier activating enzyme activity"/>
    <property type="evidence" value="ECO:0007669"/>
    <property type="project" value="InterPro"/>
</dbReference>
<dbReference type="Proteomes" id="UP001143347">
    <property type="component" value="Unassembled WGS sequence"/>
</dbReference>
<feature type="domain" description="THIF-type NAD/FAD binding fold" evidence="2">
    <location>
        <begin position="85"/>
        <end position="227"/>
    </location>
</feature>
<evidence type="ECO:0000313" key="4">
    <source>
        <dbReference type="Proteomes" id="UP001143347"/>
    </source>
</evidence>
<evidence type="ECO:0000313" key="3">
    <source>
        <dbReference type="EMBL" id="MCX2965366.1"/>
    </source>
</evidence>